<evidence type="ECO:0000256" key="2">
    <source>
        <dbReference type="ARBA" id="ARBA00022475"/>
    </source>
</evidence>
<dbReference type="SUPFAM" id="SSF103473">
    <property type="entry name" value="MFS general substrate transporter"/>
    <property type="match status" value="1"/>
</dbReference>
<evidence type="ECO:0000256" key="4">
    <source>
        <dbReference type="ARBA" id="ARBA00022989"/>
    </source>
</evidence>
<evidence type="ECO:0000259" key="7">
    <source>
        <dbReference type="PROSITE" id="PS50850"/>
    </source>
</evidence>
<dbReference type="Gene3D" id="1.20.1250.20">
    <property type="entry name" value="MFS general substrate transporter like domains"/>
    <property type="match status" value="2"/>
</dbReference>
<dbReference type="GO" id="GO:0005886">
    <property type="term" value="C:plasma membrane"/>
    <property type="evidence" value="ECO:0007669"/>
    <property type="project" value="UniProtKB-SubCell"/>
</dbReference>
<name>A0A0W8FJQ1_9ZZZZ</name>
<feature type="transmembrane region" description="Helical" evidence="6">
    <location>
        <begin position="26"/>
        <end position="50"/>
    </location>
</feature>
<keyword evidence="4 6" id="KW-1133">Transmembrane helix</keyword>
<evidence type="ECO:0000256" key="6">
    <source>
        <dbReference type="SAM" id="Phobius"/>
    </source>
</evidence>
<feature type="transmembrane region" description="Helical" evidence="6">
    <location>
        <begin position="70"/>
        <end position="97"/>
    </location>
</feature>
<evidence type="ECO:0000256" key="5">
    <source>
        <dbReference type="ARBA" id="ARBA00023136"/>
    </source>
</evidence>
<protein>
    <recommendedName>
        <fullName evidence="7">Major facilitator superfamily (MFS) profile domain-containing protein</fullName>
    </recommendedName>
</protein>
<feature type="transmembrane region" description="Helical" evidence="6">
    <location>
        <begin position="325"/>
        <end position="346"/>
    </location>
</feature>
<sequence>MILLMGAVSLFGDIIYEGSRSVAGPYLLYLGASAFAVAFTAGFGEFIGYAVRLASGYAADRTRSYWTFAILGYLMIGAIPLLVFARAWEAAAVLIIIERLGKGIRSPAKDTILSHASHQVGRGWGFGIHEALDQIGAVLGPLIFAASLAVTGVYEGGFALLGLPFILLIAALFLAYRNVPSPVLLEEAGRTQHSVESDRLSRLMLPYGTFTILTMAGFAVFPLMAYHFSTASIVPEVQIPVFYAIAMAADALFALAVGRLYDRKGVSVLVVVPLASIPVTFLAFSGGYYFALAGAILWGLSMGAQETILRAALADLTSISTRGTAYGIFNALYGGAWFAGSLVLGWLYEMNLLLLIGYAVLMQLAALGAFVWLQKSAQPSPHP</sequence>
<dbReference type="PANTHER" id="PTHR42688">
    <property type="entry name" value="CONSERVED PROTEIN"/>
    <property type="match status" value="1"/>
</dbReference>
<dbReference type="InterPro" id="IPR052425">
    <property type="entry name" value="Uncharacterized_MFS-type"/>
</dbReference>
<organism evidence="8">
    <name type="scientific">hydrocarbon metagenome</name>
    <dbReference type="NCBI Taxonomy" id="938273"/>
    <lineage>
        <taxon>unclassified sequences</taxon>
        <taxon>metagenomes</taxon>
        <taxon>ecological metagenomes</taxon>
    </lineage>
</organism>
<comment type="caution">
    <text evidence="8">The sequence shown here is derived from an EMBL/GenBank/DDBJ whole genome shotgun (WGS) entry which is preliminary data.</text>
</comment>
<dbReference type="AlphaFoldDB" id="A0A0W8FJQ1"/>
<dbReference type="InterPro" id="IPR036259">
    <property type="entry name" value="MFS_trans_sf"/>
</dbReference>
<dbReference type="EMBL" id="LNQE01001117">
    <property type="protein sequence ID" value="KUG20993.1"/>
    <property type="molecule type" value="Genomic_DNA"/>
</dbReference>
<reference evidence="8" key="1">
    <citation type="journal article" date="2015" name="Proc. Natl. Acad. Sci. U.S.A.">
        <title>Networks of energetic and metabolic interactions define dynamics in microbial communities.</title>
        <authorList>
            <person name="Embree M."/>
            <person name="Liu J.K."/>
            <person name="Al-Bassam M.M."/>
            <person name="Zengler K."/>
        </authorList>
    </citation>
    <scope>NUCLEOTIDE SEQUENCE</scope>
</reference>
<keyword evidence="2" id="KW-1003">Cell membrane</keyword>
<dbReference type="PANTHER" id="PTHR42688:SF1">
    <property type="entry name" value="BLR5212 PROTEIN"/>
    <property type="match status" value="1"/>
</dbReference>
<dbReference type="Pfam" id="PF07690">
    <property type="entry name" value="MFS_1"/>
    <property type="match status" value="1"/>
</dbReference>
<gene>
    <name evidence="8" type="ORF">ASZ90_009259</name>
</gene>
<feature type="transmembrane region" description="Helical" evidence="6">
    <location>
        <begin position="156"/>
        <end position="176"/>
    </location>
</feature>
<keyword evidence="5 6" id="KW-0472">Membrane</keyword>
<feature type="transmembrane region" description="Helical" evidence="6">
    <location>
        <begin position="352"/>
        <end position="373"/>
    </location>
</feature>
<accession>A0A0W8FJQ1</accession>
<evidence type="ECO:0000256" key="1">
    <source>
        <dbReference type="ARBA" id="ARBA00004651"/>
    </source>
</evidence>
<comment type="subcellular location">
    <subcellularLocation>
        <location evidence="1">Cell membrane</location>
        <topology evidence="1">Multi-pass membrane protein</topology>
    </subcellularLocation>
</comment>
<dbReference type="PROSITE" id="PS50850">
    <property type="entry name" value="MFS"/>
    <property type="match status" value="1"/>
</dbReference>
<dbReference type="InterPro" id="IPR011701">
    <property type="entry name" value="MFS"/>
</dbReference>
<feature type="transmembrane region" description="Helical" evidence="6">
    <location>
        <begin position="268"/>
        <end position="289"/>
    </location>
</feature>
<proteinExistence type="predicted"/>
<evidence type="ECO:0000256" key="3">
    <source>
        <dbReference type="ARBA" id="ARBA00022692"/>
    </source>
</evidence>
<dbReference type="InterPro" id="IPR020846">
    <property type="entry name" value="MFS_dom"/>
</dbReference>
<feature type="domain" description="Major facilitator superfamily (MFS) profile" evidence="7">
    <location>
        <begin position="194"/>
        <end position="383"/>
    </location>
</feature>
<dbReference type="CDD" id="cd17370">
    <property type="entry name" value="MFS_MJ1317_like"/>
    <property type="match status" value="1"/>
</dbReference>
<evidence type="ECO:0000313" key="8">
    <source>
        <dbReference type="EMBL" id="KUG20993.1"/>
    </source>
</evidence>
<feature type="transmembrane region" description="Helical" evidence="6">
    <location>
        <begin position="241"/>
        <end position="261"/>
    </location>
</feature>
<keyword evidence="3 6" id="KW-0812">Transmembrane</keyword>
<dbReference type="GO" id="GO:0022857">
    <property type="term" value="F:transmembrane transporter activity"/>
    <property type="evidence" value="ECO:0007669"/>
    <property type="project" value="InterPro"/>
</dbReference>
<feature type="transmembrane region" description="Helical" evidence="6">
    <location>
        <begin position="207"/>
        <end position="229"/>
    </location>
</feature>